<dbReference type="SUPFAM" id="SSF88659">
    <property type="entry name" value="Sigma3 and sigma4 domains of RNA polymerase sigma factors"/>
    <property type="match status" value="1"/>
</dbReference>
<dbReference type="Gene3D" id="1.10.10.10">
    <property type="entry name" value="Winged helix-like DNA-binding domain superfamily/Winged helix DNA-binding domain"/>
    <property type="match status" value="1"/>
</dbReference>
<comment type="similarity">
    <text evidence="1 3">Belongs to the UPF0122 family.</text>
</comment>
<gene>
    <name evidence="4" type="ORF">J2Z35_001616</name>
</gene>
<dbReference type="PANTHER" id="PTHR40083:SF1">
    <property type="entry name" value="UPF0122 PROTEIN YLXM"/>
    <property type="match status" value="1"/>
</dbReference>
<evidence type="ECO:0000256" key="1">
    <source>
        <dbReference type="ARBA" id="ARBA00008720"/>
    </source>
</evidence>
<evidence type="ECO:0000313" key="5">
    <source>
        <dbReference type="Proteomes" id="UP001314903"/>
    </source>
</evidence>
<evidence type="ECO:0000313" key="4">
    <source>
        <dbReference type="EMBL" id="MBP2027818.1"/>
    </source>
</evidence>
<protein>
    <recommendedName>
        <fullName evidence="3">UPF0122 protein J2Z35_001616</fullName>
    </recommendedName>
</protein>
<dbReference type="InterPro" id="IPR013324">
    <property type="entry name" value="RNA_pol_sigma_r3/r4-like"/>
</dbReference>
<proteinExistence type="inferred from homology"/>
<dbReference type="EMBL" id="JAGGLI010000016">
    <property type="protein sequence ID" value="MBP2027818.1"/>
    <property type="molecule type" value="Genomic_DNA"/>
</dbReference>
<dbReference type="PANTHER" id="PTHR40083">
    <property type="entry name" value="UPF0122 PROTEIN CBO2450/CLC_2298"/>
    <property type="match status" value="1"/>
</dbReference>
<dbReference type="RefSeq" id="WP_209660879.1">
    <property type="nucleotide sequence ID" value="NZ_JAGGLI010000016.1"/>
</dbReference>
<evidence type="ECO:0000256" key="2">
    <source>
        <dbReference type="ARBA" id="ARBA00024764"/>
    </source>
</evidence>
<dbReference type="NCBIfam" id="NF045758">
    <property type="entry name" value="YlxM"/>
    <property type="match status" value="1"/>
</dbReference>
<keyword evidence="4" id="KW-0238">DNA-binding</keyword>
<name>A0ABS4KJ79_9FIRM</name>
<keyword evidence="5" id="KW-1185">Reference proteome</keyword>
<reference evidence="4 5" key="1">
    <citation type="submission" date="2021-03" db="EMBL/GenBank/DDBJ databases">
        <title>Genomic Encyclopedia of Type Strains, Phase IV (KMG-IV): sequencing the most valuable type-strain genomes for metagenomic binning, comparative biology and taxonomic classification.</title>
        <authorList>
            <person name="Goeker M."/>
        </authorList>
    </citation>
    <scope>NUCLEOTIDE SEQUENCE [LARGE SCALE GENOMIC DNA]</scope>
    <source>
        <strain evidence="4 5">DSM 27512</strain>
    </source>
</reference>
<sequence length="118" mass="13968">MEIQKVVEISELLDIYGKLLTKKQLEVIEQYYNEDLSLTEISENLEISRQAVYDTIKRSEKLLYEYEKNIGFKKLKDKRLKEINDILISLNKLRKSVDNEDFLNKVDSIIDYCEGLSE</sequence>
<accession>A0ABS4KJ79</accession>
<dbReference type="GO" id="GO:0003677">
    <property type="term" value="F:DNA binding"/>
    <property type="evidence" value="ECO:0007669"/>
    <property type="project" value="UniProtKB-KW"/>
</dbReference>
<dbReference type="Pfam" id="PF04297">
    <property type="entry name" value="UPF0122"/>
    <property type="match status" value="1"/>
</dbReference>
<dbReference type="InterPro" id="IPR007394">
    <property type="entry name" value="UPF0122"/>
</dbReference>
<dbReference type="InterPro" id="IPR036388">
    <property type="entry name" value="WH-like_DNA-bd_sf"/>
</dbReference>
<dbReference type="InterPro" id="IPR054831">
    <property type="entry name" value="UPF0122_fam_protein"/>
</dbReference>
<comment type="caution">
    <text evidence="4">The sequence shown here is derived from an EMBL/GenBank/DDBJ whole genome shotgun (WGS) entry which is preliminary data.</text>
</comment>
<dbReference type="HAMAP" id="MF_00245">
    <property type="entry name" value="UPF0122"/>
    <property type="match status" value="1"/>
</dbReference>
<dbReference type="Proteomes" id="UP001314903">
    <property type="component" value="Unassembled WGS sequence"/>
</dbReference>
<organism evidence="4 5">
    <name type="scientific">Acetoanaerobium pronyense</name>
    <dbReference type="NCBI Taxonomy" id="1482736"/>
    <lineage>
        <taxon>Bacteria</taxon>
        <taxon>Bacillati</taxon>
        <taxon>Bacillota</taxon>
        <taxon>Clostridia</taxon>
        <taxon>Peptostreptococcales</taxon>
        <taxon>Filifactoraceae</taxon>
        <taxon>Acetoanaerobium</taxon>
    </lineage>
</organism>
<comment type="function">
    <text evidence="2 3">Might take part in the signal recognition particle (SRP) pathway. This is inferred from the conservation of its genetic proximity to ftsY/ffh. May be a regulatory protein.</text>
</comment>
<evidence type="ECO:0000256" key="3">
    <source>
        <dbReference type="HAMAP-Rule" id="MF_00245"/>
    </source>
</evidence>